<organism evidence="1 2">
    <name type="scientific">Heterotrigona itama</name>
    <dbReference type="NCBI Taxonomy" id="395501"/>
    <lineage>
        <taxon>Eukaryota</taxon>
        <taxon>Metazoa</taxon>
        <taxon>Ecdysozoa</taxon>
        <taxon>Arthropoda</taxon>
        <taxon>Hexapoda</taxon>
        <taxon>Insecta</taxon>
        <taxon>Pterygota</taxon>
        <taxon>Neoptera</taxon>
        <taxon>Endopterygota</taxon>
        <taxon>Hymenoptera</taxon>
        <taxon>Apocrita</taxon>
        <taxon>Aculeata</taxon>
        <taxon>Apoidea</taxon>
        <taxon>Anthophila</taxon>
        <taxon>Apidae</taxon>
        <taxon>Heterotrigona</taxon>
    </lineage>
</organism>
<keyword evidence="2" id="KW-1185">Reference proteome</keyword>
<sequence length="63" mass="7150">KLVRSKAKFDVCIIELFTTECFLGIVHALSIPIVVEATEQRGSAIDQRHCEQSRNPQLHSETR</sequence>
<accession>A0A6V7HMC6</accession>
<evidence type="ECO:0000313" key="2">
    <source>
        <dbReference type="Proteomes" id="UP000752696"/>
    </source>
</evidence>
<evidence type="ECO:0000313" key="1">
    <source>
        <dbReference type="EMBL" id="CAD1480389.1"/>
    </source>
</evidence>
<feature type="non-terminal residue" evidence="1">
    <location>
        <position position="1"/>
    </location>
</feature>
<gene>
    <name evidence="1" type="ORF">MHI_LOCUS926071</name>
</gene>
<dbReference type="AlphaFoldDB" id="A0A6V7HMC6"/>
<comment type="caution">
    <text evidence="1">The sequence shown here is derived from an EMBL/GenBank/DDBJ whole genome shotgun (WGS) entry which is preliminary data.</text>
</comment>
<protein>
    <submittedName>
        <fullName evidence="1">Uncharacterized protein</fullName>
    </submittedName>
</protein>
<reference evidence="1" key="1">
    <citation type="submission" date="2020-07" db="EMBL/GenBank/DDBJ databases">
        <authorList>
            <person name="Nazaruddin N."/>
        </authorList>
    </citation>
    <scope>NUCLEOTIDE SEQUENCE</scope>
</reference>
<proteinExistence type="predicted"/>
<dbReference type="Proteomes" id="UP000752696">
    <property type="component" value="Unassembled WGS sequence"/>
</dbReference>
<name>A0A6V7HMC6_9HYME</name>
<dbReference type="EMBL" id="CAJDYZ010011979">
    <property type="protein sequence ID" value="CAD1480389.1"/>
    <property type="molecule type" value="Genomic_DNA"/>
</dbReference>